<dbReference type="InterPro" id="IPR013010">
    <property type="entry name" value="Znf_SIAH"/>
</dbReference>
<dbReference type="GO" id="GO:0061630">
    <property type="term" value="F:ubiquitin protein ligase activity"/>
    <property type="evidence" value="ECO:0007669"/>
    <property type="project" value="UniProtKB-EC"/>
</dbReference>
<evidence type="ECO:0000256" key="3">
    <source>
        <dbReference type="ARBA" id="ARBA00009119"/>
    </source>
</evidence>
<dbReference type="GO" id="GO:0016567">
    <property type="term" value="P:protein ubiquitination"/>
    <property type="evidence" value="ECO:0007669"/>
    <property type="project" value="UniProtKB-UniPathway"/>
</dbReference>
<keyword evidence="5" id="KW-0808">Transferase</keyword>
<dbReference type="FunFam" id="3.30.40.10:FF:000041">
    <property type="entry name" value="E3 ubiquitin-protein ligase SINAT3"/>
    <property type="match status" value="1"/>
</dbReference>
<dbReference type="EC" id="2.3.2.27" evidence="4"/>
<keyword evidence="7 10" id="KW-0863">Zinc-finger</keyword>
<dbReference type="Gene3D" id="3.30.40.10">
    <property type="entry name" value="Zinc/RING finger domain, C3HC4 (zinc finger)"/>
    <property type="match status" value="1"/>
</dbReference>
<evidence type="ECO:0000256" key="8">
    <source>
        <dbReference type="ARBA" id="ARBA00022786"/>
    </source>
</evidence>
<comment type="similarity">
    <text evidence="3">Belongs to the SINA (Seven in absentia) family.</text>
</comment>
<dbReference type="UniPathway" id="UPA00143"/>
<dbReference type="InterPro" id="IPR013083">
    <property type="entry name" value="Znf_RING/FYVE/PHD"/>
</dbReference>
<organism evidence="12">
    <name type="scientific">Timema monikensis</name>
    <dbReference type="NCBI Taxonomy" id="170555"/>
    <lineage>
        <taxon>Eukaryota</taxon>
        <taxon>Metazoa</taxon>
        <taxon>Ecdysozoa</taxon>
        <taxon>Arthropoda</taxon>
        <taxon>Hexapoda</taxon>
        <taxon>Insecta</taxon>
        <taxon>Pterygota</taxon>
        <taxon>Neoptera</taxon>
        <taxon>Polyneoptera</taxon>
        <taxon>Phasmatodea</taxon>
        <taxon>Timematodea</taxon>
        <taxon>Timematoidea</taxon>
        <taxon>Timematidae</taxon>
        <taxon>Timema</taxon>
    </lineage>
</organism>
<dbReference type="Pfam" id="PF21361">
    <property type="entry name" value="Sina_ZnF"/>
    <property type="match status" value="1"/>
</dbReference>
<evidence type="ECO:0000256" key="5">
    <source>
        <dbReference type="ARBA" id="ARBA00022679"/>
    </source>
</evidence>
<reference evidence="12" key="1">
    <citation type="submission" date="2020-11" db="EMBL/GenBank/DDBJ databases">
        <authorList>
            <person name="Tran Van P."/>
        </authorList>
    </citation>
    <scope>NUCLEOTIDE SEQUENCE</scope>
</reference>
<evidence type="ECO:0000256" key="7">
    <source>
        <dbReference type="ARBA" id="ARBA00022771"/>
    </source>
</evidence>
<dbReference type="SUPFAM" id="SSF49599">
    <property type="entry name" value="TRAF domain-like"/>
    <property type="match status" value="1"/>
</dbReference>
<dbReference type="PANTHER" id="PTHR45877">
    <property type="entry name" value="E3 UBIQUITIN-PROTEIN LIGASE SIAH2"/>
    <property type="match status" value="1"/>
</dbReference>
<dbReference type="InterPro" id="IPR049548">
    <property type="entry name" value="Sina-like_RING"/>
</dbReference>
<comment type="catalytic activity">
    <reaction evidence="1">
        <text>S-ubiquitinyl-[E2 ubiquitin-conjugating enzyme]-L-cysteine + [acceptor protein]-L-lysine = [E2 ubiquitin-conjugating enzyme]-L-cysteine + N(6)-ubiquitinyl-[acceptor protein]-L-lysine.</text>
        <dbReference type="EC" id="2.3.2.27"/>
    </reaction>
</comment>
<keyword evidence="6" id="KW-0479">Metal-binding</keyword>
<evidence type="ECO:0000256" key="9">
    <source>
        <dbReference type="ARBA" id="ARBA00022833"/>
    </source>
</evidence>
<evidence type="ECO:0000256" key="2">
    <source>
        <dbReference type="ARBA" id="ARBA00004906"/>
    </source>
</evidence>
<evidence type="ECO:0000256" key="10">
    <source>
        <dbReference type="PROSITE-ProRule" id="PRU00455"/>
    </source>
</evidence>
<dbReference type="GO" id="GO:0005737">
    <property type="term" value="C:cytoplasm"/>
    <property type="evidence" value="ECO:0007669"/>
    <property type="project" value="TreeGrafter"/>
</dbReference>
<dbReference type="PANTHER" id="PTHR45877:SF2">
    <property type="entry name" value="E3 UBIQUITIN-PROTEIN LIGASE SINA-RELATED"/>
    <property type="match status" value="1"/>
</dbReference>
<dbReference type="AlphaFoldDB" id="A0A7R9HKM5"/>
<accession>A0A7R9HKM5</accession>
<gene>
    <name evidence="12" type="ORF">TMSB3V08_LOCUS3184</name>
</gene>
<evidence type="ECO:0000256" key="6">
    <source>
        <dbReference type="ARBA" id="ARBA00022723"/>
    </source>
</evidence>
<dbReference type="GO" id="GO:0008270">
    <property type="term" value="F:zinc ion binding"/>
    <property type="evidence" value="ECO:0007669"/>
    <property type="project" value="UniProtKB-KW"/>
</dbReference>
<evidence type="ECO:0000259" key="11">
    <source>
        <dbReference type="PROSITE" id="PS51081"/>
    </source>
</evidence>
<dbReference type="GO" id="GO:0043161">
    <property type="term" value="P:proteasome-mediated ubiquitin-dependent protein catabolic process"/>
    <property type="evidence" value="ECO:0007669"/>
    <property type="project" value="TreeGrafter"/>
</dbReference>
<dbReference type="EMBL" id="OB793168">
    <property type="protein sequence ID" value="CAD7426295.1"/>
    <property type="molecule type" value="Genomic_DNA"/>
</dbReference>
<proteinExistence type="inferred from homology"/>
<evidence type="ECO:0000313" key="12">
    <source>
        <dbReference type="EMBL" id="CAD7426295.1"/>
    </source>
</evidence>
<dbReference type="PROSITE" id="PS51081">
    <property type="entry name" value="ZF_SIAH"/>
    <property type="match status" value="1"/>
</dbReference>
<comment type="pathway">
    <text evidence="2">Protein modification; protein ubiquitination.</text>
</comment>
<dbReference type="GO" id="GO:0031624">
    <property type="term" value="F:ubiquitin conjugating enzyme binding"/>
    <property type="evidence" value="ECO:0007669"/>
    <property type="project" value="TreeGrafter"/>
</dbReference>
<keyword evidence="8" id="KW-0833">Ubl conjugation pathway</keyword>
<dbReference type="Pfam" id="PF21362">
    <property type="entry name" value="Sina_RING"/>
    <property type="match status" value="1"/>
</dbReference>
<feature type="domain" description="SIAH-type" evidence="11">
    <location>
        <begin position="178"/>
        <end position="237"/>
    </location>
</feature>
<dbReference type="InterPro" id="IPR004162">
    <property type="entry name" value="SINA-like_animal"/>
</dbReference>
<keyword evidence="9" id="KW-0862">Zinc</keyword>
<evidence type="ECO:0000256" key="4">
    <source>
        <dbReference type="ARBA" id="ARBA00012483"/>
    </source>
</evidence>
<name>A0A7R9HKM5_9NEOP</name>
<protein>
    <recommendedName>
        <fullName evidence="4">RING-type E3 ubiquitin transferase</fullName>
        <ecNumber evidence="4">2.3.2.27</ecNumber>
    </recommendedName>
</protein>
<sequence length="647" mass="73830">MYALRGFVLVSSIHGVCRHIVPKILIQIRTGYDQCYNEIPPVLYTVLPELLLVRWRMWNQRDGAPTHYEAQVQQLLSRRAGGLTTRVTGPHITRFDPVGDTKMATLGVSTLLRNEFSRRLSQLLECPACHNYMVEDIYQCVNGDSICSSCKKTMAKCPTCSGDFVDTRCLFAEKIAQEIYYPCKNVQTGCQEMLLMKDRTYHELNCLYRLYSCIKGNKCEWKGTLTNLIKHIEESHKFDSTEDITAKFWNYTTNVDSVHELSVFTQGELFLCVRVYKSNLNKHLFYVTHVGIKENSDKFRRVTGLFQLLGQQGSQLDHCDVGRSRNTPNSKFRSQVFSFQSIHLKLSTYIAGYSVRIHDRQQLMKQKPQGLAFHRNISDIERGNKVDRNGIITGNCFAHYGPFKQGLNTNKTVVIHHLSLIDQIFFGCLCLYEVLEDLLIQPVYEFRVFFKQREVSPHLRGGRVENHLGKTTPSSPDQIRTSISPSSAVELNTTSALANYATVAVLVGWNTVSLACKWLIPYKPHRVENYLSVLEGWNTMSLACNWFIPYKPNGLGNYLSVLEGWNTMSLACNWFIPYNPNGVGNYLSVLEGWNTVSLACNWFIPYKPNGVGNYLSVLEGWNTVSLACSWFIPYQTNGVGNYQSWRG</sequence>
<evidence type="ECO:0000256" key="1">
    <source>
        <dbReference type="ARBA" id="ARBA00000900"/>
    </source>
</evidence>